<dbReference type="GO" id="GO:0005576">
    <property type="term" value="C:extracellular region"/>
    <property type="evidence" value="ECO:0007669"/>
    <property type="project" value="UniProtKB-SubCell"/>
</dbReference>
<sequence>MSWIGFNTAVSGLLASQRKLYVTNHNIANADTKGYSRQMATQNATTPHRLPGIGFIGTGTNITSIERVRDSYLDYKFRTENAPLGEWEIKRNTLTDIEHILKETEEEGLSKYIDEFFKSLEDLSKNPSDNSYRVAVREKAIATANHLNETASKLYNLQKDINYQVGAQIKKVNDIGSQIKNLNEQIYKLEIDGKMANDLRDQRDLLVSELSKIVNVQVSEQDGKYKVSIGGASLVEHSTLSKLMDPPQTIESKISGEKLVQVQWENGNKVALKSGELKGLLDSRDGTGINGEYGGVPYYVKRLDEFARVFAQKINEQHSKGFIIENPPQDPPTLGGDFFGSSDISGDIKAATIVVNSDIINNLNNIAAGLGDYGLENNKNILEIIKLREDKGFFSGTASAQGTPEDYITSIISTLAVDSQYAIRMKDNQSLIVDSVQTRIDSVSSVDPDEEMADMVRFMKVYTASAKMISTLDQLFDTTVNRLGLVGR</sequence>
<proteinExistence type="inferred from homology"/>
<dbReference type="InterPro" id="IPR001444">
    <property type="entry name" value="Flag_bb_rod_N"/>
</dbReference>
<dbReference type="RefSeq" id="WP_091732397.1">
    <property type="nucleotide sequence ID" value="NZ_FNQE01000036.1"/>
</dbReference>
<feature type="domain" description="Flagellar hook-associated protein FlgK helical" evidence="10">
    <location>
        <begin position="94"/>
        <end position="339"/>
    </location>
</feature>
<dbReference type="STRING" id="415015.SAMN05660462_02714"/>
<dbReference type="OrthoDB" id="9802553at2"/>
<reference evidence="11 12" key="1">
    <citation type="submission" date="2016-10" db="EMBL/GenBank/DDBJ databases">
        <authorList>
            <person name="de Groot N.N."/>
        </authorList>
    </citation>
    <scope>NUCLEOTIDE SEQUENCE [LARGE SCALE GENOMIC DNA]</scope>
    <source>
        <strain evidence="11 12">DSM 21650</strain>
    </source>
</reference>
<evidence type="ECO:0000313" key="12">
    <source>
        <dbReference type="Proteomes" id="UP000198625"/>
    </source>
</evidence>
<dbReference type="Pfam" id="PF00460">
    <property type="entry name" value="Flg_bb_rod"/>
    <property type="match status" value="1"/>
</dbReference>
<dbReference type="Proteomes" id="UP000198625">
    <property type="component" value="Unassembled WGS sequence"/>
</dbReference>
<protein>
    <recommendedName>
        <fullName evidence="4 7">Flagellar hook-associated protein 1</fullName>
        <shortName evidence="7">HAP1</shortName>
    </recommendedName>
</protein>
<dbReference type="Pfam" id="PF06429">
    <property type="entry name" value="Flg_bbr_C"/>
    <property type="match status" value="1"/>
</dbReference>
<dbReference type="NCBIfam" id="TIGR02492">
    <property type="entry name" value="flgK_ends"/>
    <property type="match status" value="1"/>
</dbReference>
<evidence type="ECO:0000313" key="11">
    <source>
        <dbReference type="EMBL" id="SDZ32943.1"/>
    </source>
</evidence>
<keyword evidence="5 7" id="KW-0964">Secreted</keyword>
<keyword evidence="12" id="KW-1185">Reference proteome</keyword>
<comment type="subcellular location">
    <subcellularLocation>
        <location evidence="1 7">Bacterial flagellum</location>
    </subcellularLocation>
    <subcellularLocation>
        <location evidence="2 7">Secreted</location>
    </subcellularLocation>
</comment>
<evidence type="ECO:0000256" key="5">
    <source>
        <dbReference type="ARBA" id="ARBA00022525"/>
    </source>
</evidence>
<dbReference type="PRINTS" id="PR01005">
    <property type="entry name" value="FLGHOOKAP1"/>
</dbReference>
<dbReference type="InterPro" id="IPR002371">
    <property type="entry name" value="FlgK"/>
</dbReference>
<dbReference type="Pfam" id="PF22638">
    <property type="entry name" value="FlgK_D1"/>
    <property type="match status" value="1"/>
</dbReference>
<keyword evidence="11" id="KW-0966">Cell projection</keyword>
<gene>
    <name evidence="7" type="primary">flgK</name>
    <name evidence="11" type="ORF">SAMN05660462_02714</name>
</gene>
<dbReference type="InterPro" id="IPR053927">
    <property type="entry name" value="FlgK_helical"/>
</dbReference>
<keyword evidence="11" id="KW-0282">Flagellum</keyword>
<keyword evidence="6 7" id="KW-0975">Bacterial flagellum</keyword>
<evidence type="ECO:0000256" key="6">
    <source>
        <dbReference type="ARBA" id="ARBA00023143"/>
    </source>
</evidence>
<dbReference type="AlphaFoldDB" id="A0A1H3S4D1"/>
<dbReference type="EMBL" id="FNQE01000036">
    <property type="protein sequence ID" value="SDZ32943.1"/>
    <property type="molecule type" value="Genomic_DNA"/>
</dbReference>
<evidence type="ECO:0000259" key="10">
    <source>
        <dbReference type="Pfam" id="PF22638"/>
    </source>
</evidence>
<name>A0A1H3S4D1_9FIRM</name>
<evidence type="ECO:0000256" key="1">
    <source>
        <dbReference type="ARBA" id="ARBA00004365"/>
    </source>
</evidence>
<dbReference type="PANTHER" id="PTHR30033">
    <property type="entry name" value="FLAGELLAR HOOK-ASSOCIATED PROTEIN 1"/>
    <property type="match status" value="1"/>
</dbReference>
<feature type="domain" description="Flagellar basal body rod protein N-terminal" evidence="8">
    <location>
        <begin position="6"/>
        <end position="35"/>
    </location>
</feature>
<dbReference type="GO" id="GO:0009424">
    <property type="term" value="C:bacterial-type flagellum hook"/>
    <property type="evidence" value="ECO:0007669"/>
    <property type="project" value="UniProtKB-UniRule"/>
</dbReference>
<evidence type="ECO:0000259" key="8">
    <source>
        <dbReference type="Pfam" id="PF00460"/>
    </source>
</evidence>
<comment type="similarity">
    <text evidence="3 7">Belongs to the flagella basal body rod proteins family.</text>
</comment>
<evidence type="ECO:0000256" key="7">
    <source>
        <dbReference type="RuleBase" id="RU362065"/>
    </source>
</evidence>
<organism evidence="11 12">
    <name type="scientific">Proteiniborus ethanoligenes</name>
    <dbReference type="NCBI Taxonomy" id="415015"/>
    <lineage>
        <taxon>Bacteria</taxon>
        <taxon>Bacillati</taxon>
        <taxon>Bacillota</taxon>
        <taxon>Clostridia</taxon>
        <taxon>Eubacteriales</taxon>
        <taxon>Proteiniborus</taxon>
    </lineage>
</organism>
<dbReference type="GO" id="GO:0044780">
    <property type="term" value="P:bacterial-type flagellum assembly"/>
    <property type="evidence" value="ECO:0007669"/>
    <property type="project" value="InterPro"/>
</dbReference>
<keyword evidence="11" id="KW-0969">Cilium</keyword>
<feature type="domain" description="Flagellar basal-body/hook protein C-terminal" evidence="9">
    <location>
        <begin position="443"/>
        <end position="481"/>
    </location>
</feature>
<evidence type="ECO:0000256" key="4">
    <source>
        <dbReference type="ARBA" id="ARBA00016244"/>
    </source>
</evidence>
<dbReference type="InterPro" id="IPR010930">
    <property type="entry name" value="Flg_bb/hook_C_dom"/>
</dbReference>
<dbReference type="SUPFAM" id="SSF64518">
    <property type="entry name" value="Phase 1 flagellin"/>
    <property type="match status" value="1"/>
</dbReference>
<evidence type="ECO:0000256" key="2">
    <source>
        <dbReference type="ARBA" id="ARBA00004613"/>
    </source>
</evidence>
<accession>A0A1H3S4D1</accession>
<dbReference type="PANTHER" id="PTHR30033:SF1">
    <property type="entry name" value="FLAGELLAR HOOK-ASSOCIATED PROTEIN 1"/>
    <property type="match status" value="1"/>
</dbReference>
<dbReference type="GO" id="GO:0005198">
    <property type="term" value="F:structural molecule activity"/>
    <property type="evidence" value="ECO:0007669"/>
    <property type="project" value="UniProtKB-UniRule"/>
</dbReference>
<evidence type="ECO:0000256" key="3">
    <source>
        <dbReference type="ARBA" id="ARBA00009677"/>
    </source>
</evidence>
<evidence type="ECO:0000259" key="9">
    <source>
        <dbReference type="Pfam" id="PF06429"/>
    </source>
</evidence>